<dbReference type="InterPro" id="IPR002938">
    <property type="entry name" value="FAD-bd"/>
</dbReference>
<dbReference type="Proteomes" id="UP001165283">
    <property type="component" value="Unassembled WGS sequence"/>
</dbReference>
<name>A0ABT1A0V9_9PSEU</name>
<organism evidence="6 7">
    <name type="scientific">Pseudonocardia humida</name>
    <dbReference type="NCBI Taxonomy" id="2800819"/>
    <lineage>
        <taxon>Bacteria</taxon>
        <taxon>Bacillati</taxon>
        <taxon>Actinomycetota</taxon>
        <taxon>Actinomycetes</taxon>
        <taxon>Pseudonocardiales</taxon>
        <taxon>Pseudonocardiaceae</taxon>
        <taxon>Pseudonocardia</taxon>
    </lineage>
</organism>
<comment type="similarity">
    <text evidence="2">Belongs to the PheA/TfdB FAD monooxygenase family.</text>
</comment>
<keyword evidence="3" id="KW-0285">Flavoprotein</keyword>
<evidence type="ECO:0000259" key="5">
    <source>
        <dbReference type="Pfam" id="PF01494"/>
    </source>
</evidence>
<evidence type="ECO:0000256" key="4">
    <source>
        <dbReference type="ARBA" id="ARBA00022827"/>
    </source>
</evidence>
<dbReference type="PRINTS" id="PR00420">
    <property type="entry name" value="RNGMNOXGNASE"/>
</dbReference>
<dbReference type="Gene3D" id="3.30.70.2450">
    <property type="match status" value="1"/>
</dbReference>
<comment type="cofactor">
    <cofactor evidence="1">
        <name>FAD</name>
        <dbReference type="ChEBI" id="CHEBI:57692"/>
    </cofactor>
</comment>
<reference evidence="6" key="1">
    <citation type="submission" date="2021-04" db="EMBL/GenBank/DDBJ databases">
        <title>Pseudonocardia sp. nov., isolated from sandy soil of mangrove forest.</title>
        <authorList>
            <person name="Zan Z."/>
            <person name="Huang R."/>
            <person name="Liu W."/>
        </authorList>
    </citation>
    <scope>NUCLEOTIDE SEQUENCE</scope>
    <source>
        <strain evidence="6">S2-4</strain>
    </source>
</reference>
<accession>A0ABT1A0V9</accession>
<dbReference type="Pfam" id="PF01494">
    <property type="entry name" value="FAD_binding_3"/>
    <property type="match status" value="1"/>
</dbReference>
<keyword evidence="7" id="KW-1185">Reference proteome</keyword>
<evidence type="ECO:0000313" key="6">
    <source>
        <dbReference type="EMBL" id="MCO1656449.1"/>
    </source>
</evidence>
<comment type="caution">
    <text evidence="6">The sequence shown here is derived from an EMBL/GenBank/DDBJ whole genome shotgun (WGS) entry which is preliminary data.</text>
</comment>
<feature type="domain" description="FAD-binding" evidence="5">
    <location>
        <begin position="17"/>
        <end position="351"/>
    </location>
</feature>
<dbReference type="Gene3D" id="3.40.30.120">
    <property type="match status" value="1"/>
</dbReference>
<sequence>MTTSSSSRDAGTPDGDEVLVVGAGPVGLTAACQLARLGVPVRVVDALEHPTAESRAVGVHARTMEMLAPLGVLARLEPRGRRIAALEMVDGRTGRTRARTDFTGIPSRHPYVLDVAQPDTEEVLAERAAELGVVVERGVALTALTQDADGVDVTLRSRDGDRTARFGWVVGADGGHSTTRHLVGAHLEGGFHGQHFAMADVDVESDLSTDTIRMFTHPDGMGMLFPMAGTRARVLFLVDAPQSGGPTLEQIQALADVRTGGRVRVRNPRWLTYFEIHHAQVARYRHGRVFLAGDAAHVHSPAGAQGMNTGMQDAADLAWKLALVARGRAGAVLLDTYHDERHPVGAAVVRTTTTLSNLGTATGPEAAIRDLALFVLGHVQHIRDAVAAKAAELTIDYRRSTLSVHRGGRHRGTVRAGDRAPDPVGLLRADGTPVAVEDLLARPGMLLLVRTDDPDTPAALQRVLGDLGTVVRVVRDASAAAGPGDRVIDPDDVVGRDYGLGPEGIALIRPDGYLGLVADSADSGVLSDYLDETLGVAQHPATDDSATAAPTALSPTTSQFITASPAEYSA</sequence>
<gene>
    <name evidence="6" type="ORF">KDL28_15415</name>
</gene>
<dbReference type="InterPro" id="IPR050641">
    <property type="entry name" value="RIFMO-like"/>
</dbReference>
<evidence type="ECO:0000256" key="3">
    <source>
        <dbReference type="ARBA" id="ARBA00022630"/>
    </source>
</evidence>
<proteinExistence type="inferred from homology"/>
<dbReference type="RefSeq" id="WP_252439168.1">
    <property type="nucleotide sequence ID" value="NZ_JAGSOV010000034.1"/>
</dbReference>
<dbReference type="Gene3D" id="3.50.50.60">
    <property type="entry name" value="FAD/NAD(P)-binding domain"/>
    <property type="match status" value="1"/>
</dbReference>
<dbReference type="PANTHER" id="PTHR43004:SF19">
    <property type="entry name" value="BINDING MONOOXYGENASE, PUTATIVE (JCVI)-RELATED"/>
    <property type="match status" value="1"/>
</dbReference>
<dbReference type="EMBL" id="JAGSOV010000034">
    <property type="protein sequence ID" value="MCO1656449.1"/>
    <property type="molecule type" value="Genomic_DNA"/>
</dbReference>
<dbReference type="InterPro" id="IPR036188">
    <property type="entry name" value="FAD/NAD-bd_sf"/>
</dbReference>
<keyword evidence="6" id="KW-0560">Oxidoreductase</keyword>
<keyword evidence="4" id="KW-0274">FAD</keyword>
<dbReference type="PANTHER" id="PTHR43004">
    <property type="entry name" value="TRK SYSTEM POTASSIUM UPTAKE PROTEIN"/>
    <property type="match status" value="1"/>
</dbReference>
<evidence type="ECO:0000256" key="1">
    <source>
        <dbReference type="ARBA" id="ARBA00001974"/>
    </source>
</evidence>
<dbReference type="SUPFAM" id="SSF52833">
    <property type="entry name" value="Thioredoxin-like"/>
    <property type="match status" value="1"/>
</dbReference>
<evidence type="ECO:0000256" key="2">
    <source>
        <dbReference type="ARBA" id="ARBA00007801"/>
    </source>
</evidence>
<protein>
    <submittedName>
        <fullName evidence="6">FAD-dependent monooxygenase</fullName>
    </submittedName>
</protein>
<evidence type="ECO:0000313" key="7">
    <source>
        <dbReference type="Proteomes" id="UP001165283"/>
    </source>
</evidence>
<dbReference type="SUPFAM" id="SSF51905">
    <property type="entry name" value="FAD/NAD(P)-binding domain"/>
    <property type="match status" value="1"/>
</dbReference>
<dbReference type="GO" id="GO:0004497">
    <property type="term" value="F:monooxygenase activity"/>
    <property type="evidence" value="ECO:0007669"/>
    <property type="project" value="UniProtKB-KW"/>
</dbReference>
<keyword evidence="6" id="KW-0503">Monooxygenase</keyword>
<dbReference type="InterPro" id="IPR036249">
    <property type="entry name" value="Thioredoxin-like_sf"/>
</dbReference>